<reference evidence="1" key="1">
    <citation type="submission" date="2021-03" db="EMBL/GenBank/DDBJ databases">
        <title>Antimicrobial resistance genes in bacteria isolated from Japanese honey, and their potential for conferring macrolide and lincosamide resistance in the American foulbrood pathogen Paenibacillus larvae.</title>
        <authorList>
            <person name="Okamoto M."/>
            <person name="Kumagai M."/>
            <person name="Kanamori H."/>
            <person name="Takamatsu D."/>
        </authorList>
    </citation>
    <scope>NUCLEOTIDE SEQUENCE</scope>
    <source>
        <strain evidence="1">J41TS4</strain>
    </source>
</reference>
<dbReference type="Proteomes" id="UP000678895">
    <property type="component" value="Unassembled WGS sequence"/>
</dbReference>
<dbReference type="RefSeq" id="WP_301627275.1">
    <property type="nucleotide sequence ID" value="NZ_BORS01000007.1"/>
</dbReference>
<protein>
    <submittedName>
        <fullName evidence="1">Uncharacterized protein</fullName>
    </submittedName>
</protein>
<dbReference type="AlphaFoldDB" id="A0A919Y584"/>
<keyword evidence="2" id="KW-1185">Reference proteome</keyword>
<evidence type="ECO:0000313" key="1">
    <source>
        <dbReference type="EMBL" id="GIO42455.1"/>
    </source>
</evidence>
<comment type="caution">
    <text evidence="1">The sequence shown here is derived from an EMBL/GenBank/DDBJ whole genome shotgun (WGS) entry which is preliminary data.</text>
</comment>
<proteinExistence type="predicted"/>
<organism evidence="1 2">
    <name type="scientific">Paenibacillus apis</name>
    <dbReference type="NCBI Taxonomy" id="1792174"/>
    <lineage>
        <taxon>Bacteria</taxon>
        <taxon>Bacillati</taxon>
        <taxon>Bacillota</taxon>
        <taxon>Bacilli</taxon>
        <taxon>Bacillales</taxon>
        <taxon>Paenibacillaceae</taxon>
        <taxon>Paenibacillus</taxon>
    </lineage>
</organism>
<gene>
    <name evidence="1" type="ORF">J41TS4_22130</name>
</gene>
<sequence length="101" mass="11778">MATKAKVRAILKELNEIRDLLPTDRLDQLMEDIRAEVLLPIEDKLDDLADKDHLTEKQEARQAVLEEEQNDWESVIDEIETYKDTLDEIESLIDLVQGMEE</sequence>
<accession>A0A919Y584</accession>
<evidence type="ECO:0000313" key="2">
    <source>
        <dbReference type="Proteomes" id="UP000678895"/>
    </source>
</evidence>
<name>A0A919Y584_9BACL</name>
<dbReference type="EMBL" id="BORS01000007">
    <property type="protein sequence ID" value="GIO42455.1"/>
    <property type="molecule type" value="Genomic_DNA"/>
</dbReference>